<protein>
    <submittedName>
        <fullName evidence="2">Uncharacterized protein</fullName>
    </submittedName>
</protein>
<proteinExistence type="predicted"/>
<evidence type="ECO:0000313" key="2">
    <source>
        <dbReference type="EMBL" id="RST77267.1"/>
    </source>
</evidence>
<feature type="region of interest" description="Disordered" evidence="1">
    <location>
        <begin position="42"/>
        <end position="63"/>
    </location>
</feature>
<evidence type="ECO:0000313" key="3">
    <source>
        <dbReference type="Proteomes" id="UP000287156"/>
    </source>
</evidence>
<evidence type="ECO:0000256" key="1">
    <source>
        <dbReference type="SAM" id="MobiDB-lite"/>
    </source>
</evidence>
<comment type="caution">
    <text evidence="2">The sequence shown here is derived from an EMBL/GenBank/DDBJ whole genome shotgun (WGS) entry which is preliminary data.</text>
</comment>
<dbReference type="EMBL" id="QYTV02000001">
    <property type="protein sequence ID" value="RST77267.1"/>
    <property type="molecule type" value="Genomic_DNA"/>
</dbReference>
<accession>A0A429Y729</accession>
<reference evidence="2" key="1">
    <citation type="submission" date="2018-12" db="EMBL/GenBank/DDBJ databases">
        <authorList>
            <person name="Sun L."/>
            <person name="Chen Z."/>
        </authorList>
    </citation>
    <scope>NUCLEOTIDE SEQUENCE [LARGE SCALE GENOMIC DNA]</scope>
    <source>
        <strain evidence="2">3-2-2</strain>
    </source>
</reference>
<feature type="compositionally biased region" description="Basic and acidic residues" evidence="1">
    <location>
        <begin position="44"/>
        <end position="63"/>
    </location>
</feature>
<gene>
    <name evidence="2" type="ORF">D4T97_001880</name>
</gene>
<keyword evidence="3" id="KW-1185">Reference proteome</keyword>
<dbReference type="AlphaFoldDB" id="A0A429Y729"/>
<dbReference type="Proteomes" id="UP000287156">
    <property type="component" value="Unassembled WGS sequence"/>
</dbReference>
<sequence>MADVVSPNKRRLAAAAYMSGKSSASENGGLFLTLRQRKRKHRRKELEMASKKKVSLDTETVAK</sequence>
<name>A0A429Y729_9BACI</name>
<organism evidence="2 3">
    <name type="scientific">Siminovitchia acidinfaciens</name>
    <dbReference type="NCBI Taxonomy" id="2321395"/>
    <lineage>
        <taxon>Bacteria</taxon>
        <taxon>Bacillati</taxon>
        <taxon>Bacillota</taxon>
        <taxon>Bacilli</taxon>
        <taxon>Bacillales</taxon>
        <taxon>Bacillaceae</taxon>
        <taxon>Siminovitchia</taxon>
    </lineage>
</organism>